<dbReference type="EMBL" id="CP031598">
    <property type="protein sequence ID" value="QEW27353.1"/>
    <property type="molecule type" value="Genomic_DNA"/>
</dbReference>
<dbReference type="AlphaFoldDB" id="A0A0T5P9Y8"/>
<reference evidence="2 4" key="2">
    <citation type="submission" date="2018-08" db="EMBL/GenBank/DDBJ databases">
        <title>Genetic Globetrotter - A new plasmid hitch-hiking vast phylogenetic and geographic distances.</title>
        <authorList>
            <person name="Vollmers J."/>
            <person name="Petersen J."/>
        </authorList>
    </citation>
    <scope>NUCLEOTIDE SEQUENCE [LARGE SCALE GENOMIC DNA]</scope>
    <source>
        <strain evidence="2 4">DSM 26383</strain>
    </source>
</reference>
<evidence type="ECO:0000313" key="2">
    <source>
        <dbReference type="EMBL" id="QEW27353.1"/>
    </source>
</evidence>
<gene>
    <name evidence="2" type="ORF">RIdsm_03165</name>
    <name evidence="1" type="ORF">XM52_09770</name>
</gene>
<dbReference type="OrthoDB" id="4463518at2"/>
<reference evidence="1 3" key="1">
    <citation type="submission" date="2015-04" db="EMBL/GenBank/DDBJ databases">
        <title>The draft genome sequence of Roseovarius indicus B108T.</title>
        <authorList>
            <person name="Li G."/>
            <person name="Lai Q."/>
            <person name="Shao Z."/>
            <person name="Yan P."/>
        </authorList>
    </citation>
    <scope>NUCLEOTIDE SEQUENCE [LARGE SCALE GENOMIC DNA]</scope>
    <source>
        <strain evidence="1 3">B108</strain>
    </source>
</reference>
<dbReference type="Proteomes" id="UP000051401">
    <property type="component" value="Unassembled WGS sequence"/>
</dbReference>
<proteinExistence type="predicted"/>
<evidence type="ECO:0000313" key="1">
    <source>
        <dbReference type="EMBL" id="KRS17850.1"/>
    </source>
</evidence>
<dbReference type="STRING" id="540747.SAMN04488031_101181"/>
<name>A0A0T5P9Y8_9RHOB</name>
<dbReference type="PATRIC" id="fig|540747.5.peg.4876"/>
<evidence type="ECO:0000313" key="4">
    <source>
        <dbReference type="Proteomes" id="UP000325785"/>
    </source>
</evidence>
<dbReference type="EMBL" id="LAXI01000005">
    <property type="protein sequence ID" value="KRS17850.1"/>
    <property type="molecule type" value="Genomic_DNA"/>
</dbReference>
<protein>
    <submittedName>
        <fullName evidence="1">Uncharacterized protein</fullName>
    </submittedName>
</protein>
<keyword evidence="3" id="KW-1185">Reference proteome</keyword>
<organism evidence="1 3">
    <name type="scientific">Roseovarius indicus</name>
    <dbReference type="NCBI Taxonomy" id="540747"/>
    <lineage>
        <taxon>Bacteria</taxon>
        <taxon>Pseudomonadati</taxon>
        <taxon>Pseudomonadota</taxon>
        <taxon>Alphaproteobacteria</taxon>
        <taxon>Rhodobacterales</taxon>
        <taxon>Roseobacteraceae</taxon>
        <taxon>Roseovarius</taxon>
    </lineage>
</organism>
<evidence type="ECO:0000313" key="3">
    <source>
        <dbReference type="Proteomes" id="UP000051401"/>
    </source>
</evidence>
<dbReference type="Proteomes" id="UP000325785">
    <property type="component" value="Chromosome"/>
</dbReference>
<accession>A0A0T5P9Y8</accession>
<dbReference type="RefSeq" id="WP_143100317.1">
    <property type="nucleotide sequence ID" value="NZ_CP031598.1"/>
</dbReference>
<dbReference type="KEGG" id="rid:RIdsm_03165"/>
<sequence>MKHALLTVATGTVLTLGSATLTTAQTVLSGDHSVDGKLCVGSSCHGAETFDQIDAQKIKGTLVSLRFEDTSGSTHPGRDWRLRVNDGGSLSTGGLNRFSVEDVDAGTIPFTIVGDAPDNALFIDRFGRIGLGTTLPFNDLHIVSSYRPTIRLEQDNTAGPVAQIFELEADDRGFRINDASNYNDAIFQIEDGAPAYALSIAGTGNVGFGTLSPSAPLELSRDDTYNYFRITAAQAAINESVDITFTGGPLGTGELRYNVVDGDGPEMKLNADGDMQIDGTLTTAGSCSVGCDAVFEADYPLPSIEDHLAETLALGHLPNVGPTRQGEPWDMTDKMGRVLNELEHAHLYIGQLHAQNSAQAAQIAALSARLDAIEADD</sequence>